<accession>A0A227JID7</accession>
<gene>
    <name evidence="2" type="ORF">CA163_00155</name>
</gene>
<proteinExistence type="predicted"/>
<comment type="caution">
    <text evidence="2">The sequence shown here is derived from an EMBL/GenBank/DDBJ whole genome shotgun (WGS) entry which is preliminary data.</text>
</comment>
<dbReference type="Proteomes" id="UP000214596">
    <property type="component" value="Unassembled WGS sequence"/>
</dbReference>
<organism evidence="2 3">
    <name type="scientific">Vibrio parahaemolyticus</name>
    <dbReference type="NCBI Taxonomy" id="670"/>
    <lineage>
        <taxon>Bacteria</taxon>
        <taxon>Pseudomonadati</taxon>
        <taxon>Pseudomonadota</taxon>
        <taxon>Gammaproteobacteria</taxon>
        <taxon>Vibrionales</taxon>
        <taxon>Vibrionaceae</taxon>
        <taxon>Vibrio</taxon>
    </lineage>
</organism>
<reference evidence="2 3" key="1">
    <citation type="journal article" date="2017" name="Appl. Environ. Microbiol.">
        <title>Parallel evolution of two clades of a major Atlantic endemic Vibrio parahaemolyticus pathogen lineage by independent acquisition of related pathogenicity islands.</title>
        <authorList>
            <person name="Xu F."/>
            <person name="Gonzalez-Escalona N."/>
            <person name="Drees K.P."/>
            <person name="Sebra R.P."/>
            <person name="Cooper V.S."/>
            <person name="Jones S.H."/>
            <person name="Whistler C.A."/>
        </authorList>
    </citation>
    <scope>NUCLEOTIDE SEQUENCE [LARGE SCALE GENOMIC DNA]</scope>
    <source>
        <strain evidence="2 3">MAVP-3</strain>
    </source>
</reference>
<evidence type="ECO:0000313" key="2">
    <source>
        <dbReference type="EMBL" id="OXE34871.1"/>
    </source>
</evidence>
<name>A0A227JID7_VIBPH</name>
<evidence type="ECO:0000313" key="3">
    <source>
        <dbReference type="Proteomes" id="UP000214596"/>
    </source>
</evidence>
<feature type="compositionally biased region" description="Basic residues" evidence="1">
    <location>
        <begin position="353"/>
        <end position="362"/>
    </location>
</feature>
<evidence type="ECO:0000256" key="1">
    <source>
        <dbReference type="SAM" id="MobiDB-lite"/>
    </source>
</evidence>
<dbReference type="RefSeq" id="WP_031841243.1">
    <property type="nucleotide sequence ID" value="NZ_CANUIC010000006.1"/>
</dbReference>
<dbReference type="EMBL" id="NIXT01000002">
    <property type="protein sequence ID" value="OXE34871.1"/>
    <property type="molecule type" value="Genomic_DNA"/>
</dbReference>
<feature type="region of interest" description="Disordered" evidence="1">
    <location>
        <begin position="337"/>
        <end position="362"/>
    </location>
</feature>
<protein>
    <submittedName>
        <fullName evidence="2">Uncharacterized protein</fullName>
    </submittedName>
</protein>
<dbReference type="AlphaFoldDB" id="A0A227JID7"/>
<sequence length="362" mass="42259">MNRGNGYDGYSRSNNAINAEEEGRFPASKAAKILGITTDTLKHFFETEHMEWHHTSKHYNKVKFYDVSEIEKDMTQEVLDFDKEVRRKKRENKPVKLSGCEVEWIEWVGTGRNKRKVEHKEQGCKIEISGQKHVITTKAGHTFTKMLNANGFSYKTKEQLKSEADAIKQHKQRKKQATTKLNADLKAMLSDKSKQLVVVDYRNYVRNSDTNKIEALRIDEQDQEFEKLTQKAFKEKLQQSGLDYAQRTVAECIENGYSRLGVSQLVIHSEDPQSVLQELKQNRVDSYLEIGKREGLEELKEYVDIDVLSEHIKHRKDDLAISIKDKINEEQMQSFINKNHSKQEQENVEVVKQSRRNKNRLR</sequence>